<dbReference type="AlphaFoldDB" id="A0A1T4RTV3"/>
<evidence type="ECO:0000313" key="2">
    <source>
        <dbReference type="Proteomes" id="UP000190637"/>
    </source>
</evidence>
<dbReference type="RefSeq" id="WP_144390130.1">
    <property type="nucleotide sequence ID" value="NZ_FUWS01000007.1"/>
</dbReference>
<dbReference type="EMBL" id="FUWS01000007">
    <property type="protein sequence ID" value="SKA19188.1"/>
    <property type="molecule type" value="Genomic_DNA"/>
</dbReference>
<reference evidence="1 2" key="1">
    <citation type="submission" date="2017-02" db="EMBL/GenBank/DDBJ databases">
        <authorList>
            <person name="Peterson S.W."/>
        </authorList>
    </citation>
    <scope>NUCLEOTIDE SEQUENCE [LARGE SCALE GENOMIC DNA]</scope>
    <source>
        <strain evidence="1 2">DSM 45154</strain>
    </source>
</reference>
<protein>
    <submittedName>
        <fullName evidence="1">Uncharacterized protein</fullName>
    </submittedName>
</protein>
<sequence length="657" mass="72563">MNAMHVPAGDALQSRAPGKVHNEFTGTAELVVQAGAINGDLNLMLHVAEMIETGLLGPEALSQLRTVFVPPLDYFDFVDGVRKSRVGAVVAESGTGRWTTAVMTLAEVGFPVNHVAFDEGDEDWSLARLPCGKRQGYLLDLSEYGPLTDQHRRTLRGYAQKIRDCDSVVVFIAKPEQWPHEEILDAQVFSLKPPRSFQVFERHLQARITDVEVQRWREQTDVSAVLDAVGPADAARLARLASEVWEQSGGDPQKWIGDTLAAFGDWKNELKSWFAKRTDEQGVHDRVLITAIALLENEVAGEVLIAAEQLAESLQVPPADPTGISGPGLEETLKRVDATAGDDLRVRFPRVAYGEAVLEYLWRNHPRVRTSLLEWSADLAKGRSPVRRRDLAARWVRFAIRNRDPEPLVRLFEEWSGTPQTQAEAIGIAALAVMDRQLGRGMRSRLYALAQNPGTTTRAIAVAAVCAEYGRAYPGNAMTRLQWLADMDDDDVREAVLSAVRRLAEDPTSQSDVMSRLVAWVGDERGRGRVRTARRAMSRVLASRNESGVPLLLDDHSALEPVLLAKAWQSVLDVDHRELAAPAVAAWLEAVVRDRTDARKVADILATATYGDLSRTVAAIGFIVEWQRGIGAVDARVTEIQQRILSGDPLRKPQGEH</sequence>
<keyword evidence="2" id="KW-1185">Reference proteome</keyword>
<proteinExistence type="predicted"/>
<evidence type="ECO:0000313" key="1">
    <source>
        <dbReference type="EMBL" id="SKA19188.1"/>
    </source>
</evidence>
<gene>
    <name evidence="1" type="ORF">SAMN02745673_02963</name>
</gene>
<dbReference type="OrthoDB" id="4182570at2"/>
<name>A0A1T4RTV3_9ACTN</name>
<organism evidence="1 2">
    <name type="scientific">Marinactinospora thermotolerans DSM 45154</name>
    <dbReference type="NCBI Taxonomy" id="1122192"/>
    <lineage>
        <taxon>Bacteria</taxon>
        <taxon>Bacillati</taxon>
        <taxon>Actinomycetota</taxon>
        <taxon>Actinomycetes</taxon>
        <taxon>Streptosporangiales</taxon>
        <taxon>Nocardiopsidaceae</taxon>
        <taxon>Marinactinospora</taxon>
    </lineage>
</organism>
<dbReference type="Proteomes" id="UP000190637">
    <property type="component" value="Unassembled WGS sequence"/>
</dbReference>
<accession>A0A1T4RTV3</accession>
<dbReference type="STRING" id="1122192.SAMN02745673_02963"/>